<feature type="transmembrane region" description="Helical" evidence="1">
    <location>
        <begin position="15"/>
        <end position="34"/>
    </location>
</feature>
<protein>
    <submittedName>
        <fullName evidence="2">Uncharacterized protein</fullName>
    </submittedName>
</protein>
<organism evidence="2 3">
    <name type="scientific">Turnera subulata</name>
    <dbReference type="NCBI Taxonomy" id="218843"/>
    <lineage>
        <taxon>Eukaryota</taxon>
        <taxon>Viridiplantae</taxon>
        <taxon>Streptophyta</taxon>
        <taxon>Embryophyta</taxon>
        <taxon>Tracheophyta</taxon>
        <taxon>Spermatophyta</taxon>
        <taxon>Magnoliopsida</taxon>
        <taxon>eudicotyledons</taxon>
        <taxon>Gunneridae</taxon>
        <taxon>Pentapetalae</taxon>
        <taxon>rosids</taxon>
        <taxon>fabids</taxon>
        <taxon>Malpighiales</taxon>
        <taxon>Passifloraceae</taxon>
        <taxon>Turnera</taxon>
    </lineage>
</organism>
<keyword evidence="1" id="KW-0812">Transmembrane</keyword>
<reference evidence="2" key="1">
    <citation type="submission" date="2022-02" db="EMBL/GenBank/DDBJ databases">
        <authorList>
            <person name="Henning P.M."/>
            <person name="McCubbin A.G."/>
            <person name="Shore J.S."/>
        </authorList>
    </citation>
    <scope>NUCLEOTIDE SEQUENCE</scope>
    <source>
        <strain evidence="2">F60SS</strain>
        <tissue evidence="2">Leaves</tissue>
    </source>
</reference>
<dbReference type="EMBL" id="JAKUCV010003701">
    <property type="protein sequence ID" value="KAJ4837938.1"/>
    <property type="molecule type" value="Genomic_DNA"/>
</dbReference>
<keyword evidence="1" id="KW-0472">Membrane</keyword>
<accession>A0A9Q0FUS6</accession>
<comment type="caution">
    <text evidence="2">The sequence shown here is derived from an EMBL/GenBank/DDBJ whole genome shotgun (WGS) entry which is preliminary data.</text>
</comment>
<evidence type="ECO:0000313" key="2">
    <source>
        <dbReference type="EMBL" id="KAJ4837938.1"/>
    </source>
</evidence>
<reference evidence="2" key="2">
    <citation type="journal article" date="2023" name="Plants (Basel)">
        <title>Annotation of the Turnera subulata (Passifloraceae) Draft Genome Reveals the S-Locus Evolved after the Divergence of Turneroideae from Passifloroideae in a Stepwise Manner.</title>
        <authorList>
            <person name="Henning P.M."/>
            <person name="Roalson E.H."/>
            <person name="Mir W."/>
            <person name="McCubbin A.G."/>
            <person name="Shore J.S."/>
        </authorList>
    </citation>
    <scope>NUCLEOTIDE SEQUENCE</scope>
    <source>
        <strain evidence="2">F60SS</strain>
    </source>
</reference>
<name>A0A9Q0FUS6_9ROSI</name>
<proteinExistence type="predicted"/>
<dbReference type="AlphaFoldDB" id="A0A9Q0FUS6"/>
<evidence type="ECO:0000256" key="1">
    <source>
        <dbReference type="SAM" id="Phobius"/>
    </source>
</evidence>
<evidence type="ECO:0000313" key="3">
    <source>
        <dbReference type="Proteomes" id="UP001141552"/>
    </source>
</evidence>
<dbReference type="Proteomes" id="UP001141552">
    <property type="component" value="Unassembled WGS sequence"/>
</dbReference>
<sequence>MGGEEETLVEEGRSIAAPLIFLLVIAFQFLSRFIEQKKKAAAKSDREVELRAEIKKLLKEASALSQPSTFAQAAKLRRLAAAKEKELTNLGCIITPTKTNYLFLEISWFGHEYCGNGNPPGCYATD</sequence>
<keyword evidence="1" id="KW-1133">Transmembrane helix</keyword>
<gene>
    <name evidence="2" type="ORF">Tsubulata_022533</name>
</gene>
<keyword evidence="3" id="KW-1185">Reference proteome</keyword>
<dbReference type="OrthoDB" id="512018at2759"/>